<name>A0A829BKT2_STRMG</name>
<gene>
    <name evidence="2" type="ORF">SMU82_08715</name>
</gene>
<organism evidence="2 3">
    <name type="scientific">Streptococcus mutans SM6</name>
    <dbReference type="NCBI Taxonomy" id="857119"/>
    <lineage>
        <taxon>Bacteria</taxon>
        <taxon>Bacillati</taxon>
        <taxon>Bacillota</taxon>
        <taxon>Bacilli</taxon>
        <taxon>Lactobacillales</taxon>
        <taxon>Streptococcaceae</taxon>
        <taxon>Streptococcus</taxon>
    </lineage>
</organism>
<dbReference type="AlphaFoldDB" id="A0A829BKT2"/>
<evidence type="ECO:0000313" key="3">
    <source>
        <dbReference type="Proteomes" id="UP000011676"/>
    </source>
</evidence>
<dbReference type="Pfam" id="PF07751">
    <property type="entry name" value="Abi_2"/>
    <property type="match status" value="1"/>
</dbReference>
<feature type="transmembrane region" description="Helical" evidence="1">
    <location>
        <begin position="96"/>
        <end position="117"/>
    </location>
</feature>
<keyword evidence="1" id="KW-0812">Transmembrane</keyword>
<comment type="caution">
    <text evidence="2">The sequence shown here is derived from an EMBL/GenBank/DDBJ whole genome shotgun (WGS) entry which is preliminary data.</text>
</comment>
<reference evidence="2 3" key="1">
    <citation type="journal article" date="2013" name="Mol. Biol. Evol.">
        <title>Evolutionary and population genomics of the cavity causing bacteria Streptococcus mutans.</title>
        <authorList>
            <person name="Cornejo O.E."/>
            <person name="Lefebure T."/>
            <person name="Pavinski Bitar P.D."/>
            <person name="Lang P."/>
            <person name="Richards V.P."/>
            <person name="Eilertson K."/>
            <person name="Do T."/>
            <person name="Beighton D."/>
            <person name="Zeng L."/>
            <person name="Ahn S.J."/>
            <person name="Burne R.A."/>
            <person name="Siepel A."/>
            <person name="Bustamante C.D."/>
            <person name="Stanhope M.J."/>
        </authorList>
    </citation>
    <scope>NUCLEOTIDE SEQUENCE [LARGE SCALE GENOMIC DNA]</scope>
    <source>
        <strain evidence="2 3">SM6</strain>
    </source>
</reference>
<evidence type="ECO:0000313" key="2">
    <source>
        <dbReference type="EMBL" id="EMC22433.1"/>
    </source>
</evidence>
<evidence type="ECO:0000256" key="1">
    <source>
        <dbReference type="SAM" id="Phobius"/>
    </source>
</evidence>
<accession>A0A829BKT2</accession>
<keyword evidence="1" id="KW-1133">Transmembrane helix</keyword>
<protein>
    <recommendedName>
        <fullName evidence="4">Abi family protein</fullName>
    </recommendedName>
</protein>
<keyword evidence="1" id="KW-0472">Membrane</keyword>
<evidence type="ECO:0008006" key="4">
    <source>
        <dbReference type="Google" id="ProtNLM"/>
    </source>
</evidence>
<dbReference type="EMBL" id="AHSR01000042">
    <property type="protein sequence ID" value="EMC22433.1"/>
    <property type="molecule type" value="Genomic_DNA"/>
</dbReference>
<dbReference type="Proteomes" id="UP000011676">
    <property type="component" value="Unassembled WGS sequence"/>
</dbReference>
<proteinExistence type="predicted"/>
<dbReference type="InterPro" id="IPR011664">
    <property type="entry name" value="Abi_system_AbiD/AbiF-like"/>
</dbReference>
<sequence>MNTHFDELKNLFLFDRELRMLFLKYLLIFENSLKTTVAHTFTQEYPKKNAYLDISNFVDDAPKKVLQQISILTKTIHDKVDKTGAVKHYIEEHGEVPLWVLINFLTIGNIAYFYNILTDSMKNKIAKFYGDKYNKQCKDNIKSLKLSNQDFSSGLKAVNLIRNICAHDERLYNVNLKNVRMINIASYHNITNYDNKRLVVIILFLKVVLDKPYFKTFFSDFVKLCKKYEDRFRTVTFSEILTVMGMNLEELQKNL</sequence>